<sequence>MTASEKRMRDTVLAHFLPMKTRYISPQVSRKRIICEISFESLNPGTTD</sequence>
<evidence type="ECO:0000313" key="1">
    <source>
        <dbReference type="EMBL" id="VFB02290.1"/>
    </source>
</evidence>
<gene>
    <name evidence="1" type="ORF">NCTC12078_00264</name>
</gene>
<protein>
    <submittedName>
        <fullName evidence="1">Uncharacterized protein</fullName>
    </submittedName>
</protein>
<evidence type="ECO:0000313" key="2">
    <source>
        <dbReference type="Proteomes" id="UP000290013"/>
    </source>
</evidence>
<dbReference type="Proteomes" id="UP000290013">
    <property type="component" value="Chromosome"/>
</dbReference>
<proteinExistence type="predicted"/>
<name>A0A4U8WAR8_9FLAO</name>
<dbReference type="KEGG" id="ctai:NCTC12078_00264"/>
<dbReference type="AlphaFoldDB" id="A0A4U8WAR8"/>
<reference evidence="1 2" key="1">
    <citation type="submission" date="2019-02" db="EMBL/GenBank/DDBJ databases">
        <authorList>
            <consortium name="Pathogen Informatics"/>
        </authorList>
    </citation>
    <scope>NUCLEOTIDE SEQUENCE [LARGE SCALE GENOMIC DNA]</scope>
    <source>
        <strain evidence="1 2">3012STDY6944375</strain>
    </source>
</reference>
<accession>A0A4U8WAR8</accession>
<dbReference type="EMBL" id="LR215974">
    <property type="protein sequence ID" value="VFB02290.1"/>
    <property type="molecule type" value="Genomic_DNA"/>
</dbReference>
<organism evidence="1 2">
    <name type="scientific">Chryseobacterium taihuense</name>
    <dbReference type="NCBI Taxonomy" id="1141221"/>
    <lineage>
        <taxon>Bacteria</taxon>
        <taxon>Pseudomonadati</taxon>
        <taxon>Bacteroidota</taxon>
        <taxon>Flavobacteriia</taxon>
        <taxon>Flavobacteriales</taxon>
        <taxon>Weeksellaceae</taxon>
        <taxon>Chryseobacterium group</taxon>
        <taxon>Chryseobacterium</taxon>
    </lineage>
</organism>